<protein>
    <submittedName>
        <fullName evidence="1">Uncharacterized protein</fullName>
    </submittedName>
</protein>
<sequence length="238" mass="26746">MPVLSNQGPSLLGVLLDTHQRAWARQVRRSSLWVVGIYLLLSSSFVSSQENLNAGYRFLATPSVLQQGAGEVLNAYIPANWHTLHRGWEDQRGLEEWAPLGQTLLNWREMLAFQLLEGVQMQPAAYLRQQAEHLSRHCHFSAFHSLPVQTSSALQAPNYPSAMQASWCGQVEGAPWGEILLTRVVQGERTLYILSKSWRTIPFTSVVGIGLPESEIQLWSETLSRSFLCDSNLNNCPF</sequence>
<reference evidence="1 2" key="1">
    <citation type="submission" date="2019-03" db="EMBL/GenBank/DDBJ databases">
        <title>Nitrincola sp. nov. isolated from an Indian soda lake.</title>
        <authorList>
            <person name="Joshi A."/>
            <person name="Thite S.V."/>
            <person name="Joseph N."/>
            <person name="Dhotre D."/>
            <person name="Moorthy M."/>
            <person name="Shouche Y.S."/>
        </authorList>
    </citation>
    <scope>NUCLEOTIDE SEQUENCE [LARGE SCALE GENOMIC DNA]</scope>
    <source>
        <strain evidence="1 2">MEB193</strain>
    </source>
</reference>
<dbReference type="EMBL" id="SMRS01000004">
    <property type="protein sequence ID" value="KAA0875141.1"/>
    <property type="molecule type" value="Genomic_DNA"/>
</dbReference>
<evidence type="ECO:0000313" key="1">
    <source>
        <dbReference type="EMBL" id="KAA0875141.1"/>
    </source>
</evidence>
<gene>
    <name evidence="1" type="ORF">E1H14_06895</name>
</gene>
<comment type="caution">
    <text evidence="1">The sequence shown here is derived from an EMBL/GenBank/DDBJ whole genome shotgun (WGS) entry which is preliminary data.</text>
</comment>
<accession>A0A5A9W6H9</accession>
<organism evidence="1 2">
    <name type="scientific">Nitrincola tapanii</name>
    <dbReference type="NCBI Taxonomy" id="1708751"/>
    <lineage>
        <taxon>Bacteria</taxon>
        <taxon>Pseudomonadati</taxon>
        <taxon>Pseudomonadota</taxon>
        <taxon>Gammaproteobacteria</taxon>
        <taxon>Oceanospirillales</taxon>
        <taxon>Oceanospirillaceae</taxon>
        <taxon>Nitrincola</taxon>
    </lineage>
</organism>
<dbReference type="AlphaFoldDB" id="A0A5A9W6H9"/>
<dbReference type="OrthoDB" id="6116092at2"/>
<dbReference type="RefSeq" id="WP_149390721.1">
    <property type="nucleotide sequence ID" value="NZ_SMRS01000004.1"/>
</dbReference>
<keyword evidence="2" id="KW-1185">Reference proteome</keyword>
<evidence type="ECO:0000313" key="2">
    <source>
        <dbReference type="Proteomes" id="UP000325302"/>
    </source>
</evidence>
<name>A0A5A9W6H9_9GAMM</name>
<dbReference type="Proteomes" id="UP000325302">
    <property type="component" value="Unassembled WGS sequence"/>
</dbReference>
<proteinExistence type="predicted"/>